<evidence type="ECO:0008006" key="4">
    <source>
        <dbReference type="Google" id="ProtNLM"/>
    </source>
</evidence>
<feature type="transmembrane region" description="Helical" evidence="1">
    <location>
        <begin position="6"/>
        <end position="23"/>
    </location>
</feature>
<comment type="caution">
    <text evidence="2">The sequence shown here is derived from an EMBL/GenBank/DDBJ whole genome shotgun (WGS) entry which is preliminary data.</text>
</comment>
<evidence type="ECO:0000256" key="1">
    <source>
        <dbReference type="SAM" id="Phobius"/>
    </source>
</evidence>
<sequence>MISTDGAALIAGVIPVGLLVLVLELRRTLLTLAIEFRFLWIRIVFVLLLFVGGLGSSVAVLICVISVSSGEAIRGFFAGFVLITGFALASTVGGAIAFAIGRMTAVILARASDEEIRKFDL</sequence>
<feature type="transmembrane region" description="Helical" evidence="1">
    <location>
        <begin position="43"/>
        <end position="67"/>
    </location>
</feature>
<keyword evidence="1" id="KW-0472">Membrane</keyword>
<accession>A0A147DM42</accession>
<protein>
    <recommendedName>
        <fullName evidence="4">Integral membrane protein</fullName>
    </recommendedName>
</protein>
<proteinExistence type="predicted"/>
<keyword evidence="1" id="KW-1133">Transmembrane helix</keyword>
<reference evidence="2 3" key="1">
    <citation type="journal article" date="2016" name="Front. Microbiol.">
        <title>Genomic Resource of Rice Seed Associated Bacteria.</title>
        <authorList>
            <person name="Midha S."/>
            <person name="Bansal K."/>
            <person name="Sharma S."/>
            <person name="Kumar N."/>
            <person name="Patil P.P."/>
            <person name="Chaudhry V."/>
            <person name="Patil P.B."/>
        </authorList>
    </citation>
    <scope>NUCLEOTIDE SEQUENCE [LARGE SCALE GENOMIC DNA]</scope>
    <source>
        <strain evidence="2 3">NS359</strain>
    </source>
</reference>
<dbReference type="EMBL" id="LDRC01000106">
    <property type="protein sequence ID" value="KTR47305.1"/>
    <property type="molecule type" value="Genomic_DNA"/>
</dbReference>
<feature type="transmembrane region" description="Helical" evidence="1">
    <location>
        <begin position="73"/>
        <end position="100"/>
    </location>
</feature>
<gene>
    <name evidence="2" type="ORF">NS359_15165</name>
</gene>
<organism evidence="2 3">
    <name type="scientific">Curtobacterium oceanosedimentum</name>
    <dbReference type="NCBI Taxonomy" id="465820"/>
    <lineage>
        <taxon>Bacteria</taxon>
        <taxon>Bacillati</taxon>
        <taxon>Actinomycetota</taxon>
        <taxon>Actinomycetes</taxon>
        <taxon>Micrococcales</taxon>
        <taxon>Microbacteriaceae</taxon>
        <taxon>Curtobacterium</taxon>
    </lineage>
</organism>
<evidence type="ECO:0000313" key="2">
    <source>
        <dbReference type="EMBL" id="KTR47305.1"/>
    </source>
</evidence>
<dbReference type="PATRIC" id="fig|465820.4.peg.201"/>
<name>A0A147DM42_9MICO</name>
<evidence type="ECO:0000313" key="3">
    <source>
        <dbReference type="Proteomes" id="UP000072763"/>
    </source>
</evidence>
<keyword evidence="1" id="KW-0812">Transmembrane</keyword>
<dbReference type="AlphaFoldDB" id="A0A147DM42"/>
<dbReference type="Proteomes" id="UP000072763">
    <property type="component" value="Unassembled WGS sequence"/>
</dbReference>
<dbReference type="RefSeq" id="WP_058750683.1">
    <property type="nucleotide sequence ID" value="NZ_LDRC01000106.1"/>
</dbReference>